<dbReference type="Pfam" id="PF05103">
    <property type="entry name" value="DivIVA"/>
    <property type="match status" value="1"/>
</dbReference>
<dbReference type="InterPro" id="IPR007793">
    <property type="entry name" value="DivIVA_fam"/>
</dbReference>
<dbReference type="InterPro" id="IPR019933">
    <property type="entry name" value="DivIVA_domain"/>
</dbReference>
<gene>
    <name evidence="9" type="ORF">L6773_16915</name>
</gene>
<comment type="similarity">
    <text evidence="2">Belongs to the DivIVA family.</text>
</comment>
<comment type="subcellular location">
    <subcellularLocation>
        <location evidence="1">Cytoplasm</location>
    </subcellularLocation>
</comment>
<keyword evidence="3" id="KW-0963">Cytoplasm</keyword>
<protein>
    <submittedName>
        <fullName evidence="9">DivIVA domain-containing protein</fullName>
    </submittedName>
</protein>
<proteinExistence type="inferred from homology"/>
<evidence type="ECO:0000313" key="10">
    <source>
        <dbReference type="Proteomes" id="UP001165366"/>
    </source>
</evidence>
<evidence type="ECO:0000256" key="8">
    <source>
        <dbReference type="SAM" id="MobiDB-lite"/>
    </source>
</evidence>
<keyword evidence="5 7" id="KW-0175">Coiled coil</keyword>
<feature type="compositionally biased region" description="Basic and acidic residues" evidence="8">
    <location>
        <begin position="169"/>
        <end position="195"/>
    </location>
</feature>
<name>A0ABS9KHF0_9BACT</name>
<dbReference type="Proteomes" id="UP001165366">
    <property type="component" value="Unassembled WGS sequence"/>
</dbReference>
<feature type="coiled-coil region" evidence="7">
    <location>
        <begin position="36"/>
        <end position="124"/>
    </location>
</feature>
<evidence type="ECO:0000256" key="6">
    <source>
        <dbReference type="ARBA" id="ARBA00023306"/>
    </source>
</evidence>
<keyword evidence="4" id="KW-0132">Cell division</keyword>
<dbReference type="PANTHER" id="PTHR35794">
    <property type="entry name" value="CELL DIVISION PROTEIN DIVIVA"/>
    <property type="match status" value="1"/>
</dbReference>
<evidence type="ECO:0000256" key="4">
    <source>
        <dbReference type="ARBA" id="ARBA00022618"/>
    </source>
</evidence>
<feature type="region of interest" description="Disordered" evidence="8">
    <location>
        <begin position="140"/>
        <end position="201"/>
    </location>
</feature>
<reference evidence="9" key="2">
    <citation type="submission" date="2024-05" db="EMBL/GenBank/DDBJ databases">
        <title>Rhodohalobacter halophilus gen. nov., sp. nov., a moderately halophilic member of the family Balneolaceae.</title>
        <authorList>
            <person name="Xia J."/>
        </authorList>
    </citation>
    <scope>NUCLEOTIDE SEQUENCE</scope>
    <source>
        <strain evidence="9">WB101</strain>
    </source>
</reference>
<accession>A0ABS9KHF0</accession>
<dbReference type="RefSeq" id="WP_237855627.1">
    <property type="nucleotide sequence ID" value="NZ_JAKLWS010000029.1"/>
</dbReference>
<organism evidence="9 10">
    <name type="scientific">Rhodohalobacter sulfatireducens</name>
    <dbReference type="NCBI Taxonomy" id="2911366"/>
    <lineage>
        <taxon>Bacteria</taxon>
        <taxon>Pseudomonadati</taxon>
        <taxon>Balneolota</taxon>
        <taxon>Balneolia</taxon>
        <taxon>Balneolales</taxon>
        <taxon>Balneolaceae</taxon>
        <taxon>Rhodohalobacter</taxon>
    </lineage>
</organism>
<evidence type="ECO:0000313" key="9">
    <source>
        <dbReference type="EMBL" id="MCG2590260.1"/>
    </source>
</evidence>
<evidence type="ECO:0000256" key="7">
    <source>
        <dbReference type="SAM" id="Coils"/>
    </source>
</evidence>
<evidence type="ECO:0000256" key="2">
    <source>
        <dbReference type="ARBA" id="ARBA00009008"/>
    </source>
</evidence>
<evidence type="ECO:0000256" key="1">
    <source>
        <dbReference type="ARBA" id="ARBA00004496"/>
    </source>
</evidence>
<dbReference type="PANTHER" id="PTHR35794:SF2">
    <property type="entry name" value="CELL DIVISION PROTEIN DIVIVA"/>
    <property type="match status" value="1"/>
</dbReference>
<sequence length="201" mass="23362">MKLTALEIKQQQFEKSLRGYDTAEVQSYLNLIASEWEHMVGKIRELENQVDKMNNKLQHYERVEEALHETLQTAKSSAEEKLSGAKKEANIIREKAEMEAESIVKEANQQRREIRQSMMQLIDKREEMIRSMKSYLENSQESLEQFNRDDRSLFTLPEQPEPKAAPETQPKKSEEEVSQPSKEHGTIPGADKIDDIIDELD</sequence>
<reference evidence="9" key="1">
    <citation type="submission" date="2022-01" db="EMBL/GenBank/DDBJ databases">
        <authorList>
            <person name="Wang Y."/>
        </authorList>
    </citation>
    <scope>NUCLEOTIDE SEQUENCE</scope>
    <source>
        <strain evidence="9">WB101</strain>
    </source>
</reference>
<keyword evidence="6" id="KW-0131">Cell cycle</keyword>
<dbReference type="Gene3D" id="6.10.250.660">
    <property type="match status" value="1"/>
</dbReference>
<keyword evidence="10" id="KW-1185">Reference proteome</keyword>
<evidence type="ECO:0000256" key="5">
    <source>
        <dbReference type="ARBA" id="ARBA00023054"/>
    </source>
</evidence>
<dbReference type="EMBL" id="JAKLWS010000029">
    <property type="protein sequence ID" value="MCG2590260.1"/>
    <property type="molecule type" value="Genomic_DNA"/>
</dbReference>
<comment type="caution">
    <text evidence="9">The sequence shown here is derived from an EMBL/GenBank/DDBJ whole genome shotgun (WGS) entry which is preliminary data.</text>
</comment>
<dbReference type="NCBIfam" id="TIGR03544">
    <property type="entry name" value="DivI1A_domain"/>
    <property type="match status" value="1"/>
</dbReference>
<evidence type="ECO:0000256" key="3">
    <source>
        <dbReference type="ARBA" id="ARBA00022490"/>
    </source>
</evidence>